<dbReference type="EMBL" id="BSFE01000002">
    <property type="protein sequence ID" value="GLK51594.1"/>
    <property type="molecule type" value="Genomic_DNA"/>
</dbReference>
<dbReference type="InterPro" id="IPR000531">
    <property type="entry name" value="Beta-barrel_TonB"/>
</dbReference>
<evidence type="ECO:0000313" key="13">
    <source>
        <dbReference type="EMBL" id="GLK51594.1"/>
    </source>
</evidence>
<keyword evidence="6 8" id="KW-0472">Membrane</keyword>
<evidence type="ECO:0000259" key="11">
    <source>
        <dbReference type="Pfam" id="PF00593"/>
    </source>
</evidence>
<dbReference type="AlphaFoldDB" id="A0A9W6ILR2"/>
<evidence type="ECO:0000256" key="2">
    <source>
        <dbReference type="ARBA" id="ARBA00022448"/>
    </source>
</evidence>
<dbReference type="InterPro" id="IPR036942">
    <property type="entry name" value="Beta-barrel_TonB_sf"/>
</dbReference>
<organism evidence="13 14">
    <name type="scientific">Maricaulis virginensis</name>
    <dbReference type="NCBI Taxonomy" id="144022"/>
    <lineage>
        <taxon>Bacteria</taxon>
        <taxon>Pseudomonadati</taxon>
        <taxon>Pseudomonadota</taxon>
        <taxon>Alphaproteobacteria</taxon>
        <taxon>Maricaulales</taxon>
        <taxon>Maricaulaceae</taxon>
        <taxon>Maricaulis</taxon>
    </lineage>
</organism>
<evidence type="ECO:0000256" key="6">
    <source>
        <dbReference type="ARBA" id="ARBA00023136"/>
    </source>
</evidence>
<evidence type="ECO:0000256" key="1">
    <source>
        <dbReference type="ARBA" id="ARBA00004571"/>
    </source>
</evidence>
<reference evidence="13" key="2">
    <citation type="submission" date="2023-01" db="EMBL/GenBank/DDBJ databases">
        <authorList>
            <person name="Sun Q."/>
            <person name="Evtushenko L."/>
        </authorList>
    </citation>
    <scope>NUCLEOTIDE SEQUENCE</scope>
    <source>
        <strain evidence="13">VKM B-1513</strain>
    </source>
</reference>
<proteinExistence type="inferred from homology"/>
<dbReference type="InterPro" id="IPR012910">
    <property type="entry name" value="Plug_dom"/>
</dbReference>
<accession>A0A9W6ILR2</accession>
<feature type="domain" description="TonB-dependent receptor-like beta-barrel" evidence="11">
    <location>
        <begin position="235"/>
        <end position="671"/>
    </location>
</feature>
<feature type="domain" description="TonB-dependent receptor plug" evidence="12">
    <location>
        <begin position="71"/>
        <end position="157"/>
    </location>
</feature>
<keyword evidence="4" id="KW-0812">Transmembrane</keyword>
<dbReference type="RefSeq" id="WP_271185974.1">
    <property type="nucleotide sequence ID" value="NZ_BSFE01000002.1"/>
</dbReference>
<evidence type="ECO:0000256" key="10">
    <source>
        <dbReference type="SAM" id="SignalP"/>
    </source>
</evidence>
<comment type="subcellular location">
    <subcellularLocation>
        <location evidence="1">Cell outer membrane</location>
        <topology evidence="1">Multi-pass membrane protein</topology>
    </subcellularLocation>
</comment>
<feature type="signal peptide" evidence="10">
    <location>
        <begin position="1"/>
        <end position="29"/>
    </location>
</feature>
<dbReference type="Pfam" id="PF07715">
    <property type="entry name" value="Plug"/>
    <property type="match status" value="1"/>
</dbReference>
<dbReference type="PANTHER" id="PTHR30069">
    <property type="entry name" value="TONB-DEPENDENT OUTER MEMBRANE RECEPTOR"/>
    <property type="match status" value="1"/>
</dbReference>
<dbReference type="Proteomes" id="UP001143486">
    <property type="component" value="Unassembled WGS sequence"/>
</dbReference>
<dbReference type="GO" id="GO:0015344">
    <property type="term" value="F:siderophore uptake transmembrane transporter activity"/>
    <property type="evidence" value="ECO:0007669"/>
    <property type="project" value="TreeGrafter"/>
</dbReference>
<dbReference type="Gene3D" id="2.170.130.10">
    <property type="entry name" value="TonB-dependent receptor, plug domain"/>
    <property type="match status" value="1"/>
</dbReference>
<dbReference type="Gene3D" id="2.40.170.20">
    <property type="entry name" value="TonB-dependent receptor, beta-barrel domain"/>
    <property type="match status" value="1"/>
</dbReference>
<dbReference type="InterPro" id="IPR039426">
    <property type="entry name" value="TonB-dep_rcpt-like"/>
</dbReference>
<name>A0A9W6ILR2_9PROT</name>
<evidence type="ECO:0000256" key="7">
    <source>
        <dbReference type="ARBA" id="ARBA00023237"/>
    </source>
</evidence>
<keyword evidence="7" id="KW-0998">Cell outer membrane</keyword>
<keyword evidence="5 8" id="KW-0798">TonB box</keyword>
<keyword evidence="3" id="KW-1134">Transmembrane beta strand</keyword>
<protein>
    <submittedName>
        <fullName evidence="13">TonB-dependent receptor</fullName>
    </submittedName>
</protein>
<evidence type="ECO:0000259" key="12">
    <source>
        <dbReference type="Pfam" id="PF07715"/>
    </source>
</evidence>
<keyword evidence="14" id="KW-1185">Reference proteome</keyword>
<keyword evidence="2" id="KW-0813">Transport</keyword>
<reference evidence="13" key="1">
    <citation type="journal article" date="2014" name="Int. J. Syst. Evol. Microbiol.">
        <title>Complete genome sequence of Corynebacterium casei LMG S-19264T (=DSM 44701T), isolated from a smear-ripened cheese.</title>
        <authorList>
            <consortium name="US DOE Joint Genome Institute (JGI-PGF)"/>
            <person name="Walter F."/>
            <person name="Albersmeier A."/>
            <person name="Kalinowski J."/>
            <person name="Ruckert C."/>
        </authorList>
    </citation>
    <scope>NUCLEOTIDE SEQUENCE</scope>
    <source>
        <strain evidence="13">VKM B-1513</strain>
    </source>
</reference>
<evidence type="ECO:0000256" key="3">
    <source>
        <dbReference type="ARBA" id="ARBA00022452"/>
    </source>
</evidence>
<sequence length="712" mass="75688">MTRIFLARTSCAVFALPAGMALALSPAQAREPAPTPALTPALTDVITVTGQRPDTTGTERIDPDTLPPASGPDATRLVARLPGAAGLSNGALSGQVQYRGLAGARINIRIDGQNFASGGPNLMDPPLHYAPLPLVARMEVDRGVGPVSDGPGLAGGVDAVLKSMPFNDGPGLRTGYDITLAARSADSSYAAGGMAGIASDTLRLHMLASHESGGDIETASGTIGGSEHERSAWGLGAGWRSGAHTLSLDLRRNETGPTGNPPFAMDIRYFNTDMARLAYTGEFDTVRLELAAGWADVAHAMNNYDLRPAPASMMARRETLAFAETRTVSAALVFDAMGGELRTGIDRAGSNHDVTITNPSNAGFYLNSLPDIDIARTGAFIEWTGGLPAQWQGELGLRADYHEAEAGLASTGPAVPAMPGMLAMAFNAGDRTWDDTTLDAVARLWRPVSETATLRVTLARKTRVPTYLERFAWLPTAASGGLADGNTYVGDRDLRPETAWIAEAGFDWQSGSVYARPTVFYRRVDDYIQGVPFDATPGVIDTPVEMVSNMNGDPTPLRFANTDAGLYGFDADFGWRIDANWRLDGTLSWVRGERRDTGDNLYRIAPPSLRLGASYDAADWSVTLETLAVAEQDRVSRTLGEAETPGHVLVNAYGRWAVRPGVEIAAGVENLLDQPWRDHLAGYNRNAGSDIALGQRLPGNGISAGIRISLRG</sequence>
<evidence type="ECO:0000313" key="14">
    <source>
        <dbReference type="Proteomes" id="UP001143486"/>
    </source>
</evidence>
<keyword evidence="10" id="KW-0732">Signal</keyword>
<dbReference type="PANTHER" id="PTHR30069:SF49">
    <property type="entry name" value="OUTER MEMBRANE PROTEIN C"/>
    <property type="match status" value="1"/>
</dbReference>
<comment type="caution">
    <text evidence="13">The sequence shown here is derived from an EMBL/GenBank/DDBJ whole genome shotgun (WGS) entry which is preliminary data.</text>
</comment>
<evidence type="ECO:0000256" key="4">
    <source>
        <dbReference type="ARBA" id="ARBA00022692"/>
    </source>
</evidence>
<keyword evidence="13" id="KW-0675">Receptor</keyword>
<gene>
    <name evidence="13" type="ORF">GCM10017621_11020</name>
</gene>
<evidence type="ECO:0000256" key="9">
    <source>
        <dbReference type="SAM" id="MobiDB-lite"/>
    </source>
</evidence>
<dbReference type="Pfam" id="PF00593">
    <property type="entry name" value="TonB_dep_Rec_b-barrel"/>
    <property type="match status" value="1"/>
</dbReference>
<comment type="similarity">
    <text evidence="8">Belongs to the TonB-dependent receptor family.</text>
</comment>
<dbReference type="SUPFAM" id="SSF56935">
    <property type="entry name" value="Porins"/>
    <property type="match status" value="1"/>
</dbReference>
<dbReference type="GO" id="GO:0009279">
    <property type="term" value="C:cell outer membrane"/>
    <property type="evidence" value="ECO:0007669"/>
    <property type="project" value="UniProtKB-SubCell"/>
</dbReference>
<feature type="region of interest" description="Disordered" evidence="9">
    <location>
        <begin position="50"/>
        <end position="73"/>
    </location>
</feature>
<dbReference type="GO" id="GO:0044718">
    <property type="term" value="P:siderophore transmembrane transport"/>
    <property type="evidence" value="ECO:0007669"/>
    <property type="project" value="TreeGrafter"/>
</dbReference>
<feature type="chain" id="PRO_5040793327" evidence="10">
    <location>
        <begin position="30"/>
        <end position="712"/>
    </location>
</feature>
<dbReference type="InterPro" id="IPR037066">
    <property type="entry name" value="Plug_dom_sf"/>
</dbReference>
<evidence type="ECO:0000256" key="8">
    <source>
        <dbReference type="RuleBase" id="RU003357"/>
    </source>
</evidence>
<evidence type="ECO:0000256" key="5">
    <source>
        <dbReference type="ARBA" id="ARBA00023077"/>
    </source>
</evidence>